<organism evidence="11 12">
    <name type="scientific">Chitinivibrio alkaliphilus ACht1</name>
    <dbReference type="NCBI Taxonomy" id="1313304"/>
    <lineage>
        <taxon>Bacteria</taxon>
        <taxon>Pseudomonadati</taxon>
        <taxon>Fibrobacterota</taxon>
        <taxon>Chitinivibrionia</taxon>
        <taxon>Chitinivibrionales</taxon>
        <taxon>Chitinivibrionaceae</taxon>
        <taxon>Chitinivibrio</taxon>
    </lineage>
</organism>
<dbReference type="SUPFAM" id="SSF52540">
    <property type="entry name" value="P-loop containing nucleoside triphosphate hydrolases"/>
    <property type="match status" value="1"/>
</dbReference>
<name>U7D7D8_9BACT</name>
<dbReference type="OrthoDB" id="9815896at2"/>
<comment type="subcellular location">
    <subcellularLocation>
        <location evidence="1">Cytoplasm</location>
    </subcellularLocation>
</comment>
<comment type="similarity">
    <text evidence="2">Belongs to the TsaE family.</text>
</comment>
<gene>
    <name evidence="11" type="ORF">CALK_0643</name>
</gene>
<evidence type="ECO:0000256" key="7">
    <source>
        <dbReference type="ARBA" id="ARBA00022741"/>
    </source>
</evidence>
<sequence length="144" mass="16107">MQFTTHSAQETRLIGERLASLLSPGAVVALEGDLGSGKTELVRGYMSRVFPGEIVHSPSFSIVNTYGSGEQYVHHFDFYRLHSPDELFEIGFSEYLESTAVVFIEWADMFPHVIPPHAEHIHMRTAGEESGRIIETTLSQLCPK</sequence>
<dbReference type="InterPro" id="IPR027417">
    <property type="entry name" value="P-loop_NTPase"/>
</dbReference>
<keyword evidence="12" id="KW-1185">Reference proteome</keyword>
<dbReference type="GO" id="GO:0005524">
    <property type="term" value="F:ATP binding"/>
    <property type="evidence" value="ECO:0007669"/>
    <property type="project" value="UniProtKB-KW"/>
</dbReference>
<evidence type="ECO:0000256" key="3">
    <source>
        <dbReference type="ARBA" id="ARBA00019010"/>
    </source>
</evidence>
<evidence type="ECO:0000256" key="10">
    <source>
        <dbReference type="ARBA" id="ARBA00032441"/>
    </source>
</evidence>
<evidence type="ECO:0000256" key="6">
    <source>
        <dbReference type="ARBA" id="ARBA00022723"/>
    </source>
</evidence>
<dbReference type="GO" id="GO:0005737">
    <property type="term" value="C:cytoplasm"/>
    <property type="evidence" value="ECO:0007669"/>
    <property type="project" value="UniProtKB-SubCell"/>
</dbReference>
<dbReference type="GO" id="GO:0002949">
    <property type="term" value="P:tRNA threonylcarbamoyladenosine modification"/>
    <property type="evidence" value="ECO:0007669"/>
    <property type="project" value="InterPro"/>
</dbReference>
<dbReference type="PANTHER" id="PTHR33540:SF2">
    <property type="entry name" value="TRNA THREONYLCARBAMOYLADENOSINE BIOSYNTHESIS PROTEIN TSAE"/>
    <property type="match status" value="1"/>
</dbReference>
<dbReference type="EMBL" id="ASJR01000004">
    <property type="protein sequence ID" value="ERP38865.1"/>
    <property type="molecule type" value="Genomic_DNA"/>
</dbReference>
<dbReference type="PANTHER" id="PTHR33540">
    <property type="entry name" value="TRNA THREONYLCARBAMOYLADENOSINE BIOSYNTHESIS PROTEIN TSAE"/>
    <property type="match status" value="1"/>
</dbReference>
<keyword evidence="8" id="KW-0067">ATP-binding</keyword>
<evidence type="ECO:0000256" key="5">
    <source>
        <dbReference type="ARBA" id="ARBA00022694"/>
    </source>
</evidence>
<evidence type="ECO:0000256" key="9">
    <source>
        <dbReference type="ARBA" id="ARBA00022842"/>
    </source>
</evidence>
<dbReference type="RefSeq" id="WP_022636164.1">
    <property type="nucleotide sequence ID" value="NZ_ASJR01000004.1"/>
</dbReference>
<evidence type="ECO:0000256" key="4">
    <source>
        <dbReference type="ARBA" id="ARBA00022490"/>
    </source>
</evidence>
<keyword evidence="9" id="KW-0460">Magnesium</keyword>
<dbReference type="eggNOG" id="COG0802">
    <property type="taxonomic scope" value="Bacteria"/>
</dbReference>
<reference evidence="11 12" key="1">
    <citation type="journal article" date="2013" name="Environ. Microbiol.">
        <title>Genome analysis of Chitinivibrio alkaliphilus gen. nov., sp. nov., a novel extremely haloalkaliphilic anaerobic chitinolytic bacterium from the candidate phylum Termite Group 3.</title>
        <authorList>
            <person name="Sorokin D.Y."/>
            <person name="Gumerov V.M."/>
            <person name="Rakitin A.L."/>
            <person name="Beletsky A.V."/>
            <person name="Damste J.S."/>
            <person name="Muyzer G."/>
            <person name="Mardanov A.V."/>
            <person name="Ravin N.V."/>
        </authorList>
    </citation>
    <scope>NUCLEOTIDE SEQUENCE [LARGE SCALE GENOMIC DNA]</scope>
    <source>
        <strain evidence="11 12">ACht1</strain>
    </source>
</reference>
<dbReference type="AlphaFoldDB" id="U7D7D8"/>
<comment type="caution">
    <text evidence="11">The sequence shown here is derived from an EMBL/GenBank/DDBJ whole genome shotgun (WGS) entry which is preliminary data.</text>
</comment>
<keyword evidence="5" id="KW-0819">tRNA processing</keyword>
<keyword evidence="4" id="KW-0963">Cytoplasm</keyword>
<evidence type="ECO:0000256" key="8">
    <source>
        <dbReference type="ARBA" id="ARBA00022840"/>
    </source>
</evidence>
<dbReference type="NCBIfam" id="TIGR00150">
    <property type="entry name" value="T6A_YjeE"/>
    <property type="match status" value="1"/>
</dbReference>
<evidence type="ECO:0000256" key="1">
    <source>
        <dbReference type="ARBA" id="ARBA00004496"/>
    </source>
</evidence>
<proteinExistence type="inferred from homology"/>
<accession>U7D7D8</accession>
<dbReference type="PATRIC" id="fig|1313304.3.peg.614"/>
<evidence type="ECO:0000256" key="2">
    <source>
        <dbReference type="ARBA" id="ARBA00007599"/>
    </source>
</evidence>
<dbReference type="STRING" id="1313304.CALK_0643"/>
<evidence type="ECO:0000313" key="12">
    <source>
        <dbReference type="Proteomes" id="UP000017148"/>
    </source>
</evidence>
<keyword evidence="7" id="KW-0547">Nucleotide-binding</keyword>
<dbReference type="Pfam" id="PF02367">
    <property type="entry name" value="TsaE"/>
    <property type="match status" value="1"/>
</dbReference>
<dbReference type="Gene3D" id="3.40.50.300">
    <property type="entry name" value="P-loop containing nucleotide triphosphate hydrolases"/>
    <property type="match status" value="1"/>
</dbReference>
<protein>
    <recommendedName>
        <fullName evidence="3">tRNA threonylcarbamoyladenosine biosynthesis protein TsaE</fullName>
    </recommendedName>
    <alternativeName>
        <fullName evidence="10">t(6)A37 threonylcarbamoyladenosine biosynthesis protein TsaE</fullName>
    </alternativeName>
</protein>
<dbReference type="Proteomes" id="UP000017148">
    <property type="component" value="Unassembled WGS sequence"/>
</dbReference>
<dbReference type="GO" id="GO:0046872">
    <property type="term" value="F:metal ion binding"/>
    <property type="evidence" value="ECO:0007669"/>
    <property type="project" value="UniProtKB-KW"/>
</dbReference>
<dbReference type="InterPro" id="IPR003442">
    <property type="entry name" value="T6A_TsaE"/>
</dbReference>
<keyword evidence="6" id="KW-0479">Metal-binding</keyword>
<evidence type="ECO:0000313" key="11">
    <source>
        <dbReference type="EMBL" id="ERP38865.1"/>
    </source>
</evidence>